<dbReference type="InterPro" id="IPR057927">
    <property type="entry name" value="RAD24-like_helical"/>
</dbReference>
<evidence type="ECO:0000256" key="8">
    <source>
        <dbReference type="SAM" id="MobiDB-lite"/>
    </source>
</evidence>
<feature type="region of interest" description="Disordered" evidence="8">
    <location>
        <begin position="545"/>
        <end position="567"/>
    </location>
</feature>
<dbReference type="STRING" id="1789683.A0A1X7R890"/>
<dbReference type="PANTHER" id="PTHR12172:SF0">
    <property type="entry name" value="CELL CYCLE CHECKPOINT PROTEIN RAD17"/>
    <property type="match status" value="1"/>
</dbReference>
<evidence type="ECO:0000256" key="1">
    <source>
        <dbReference type="ARBA" id="ARBA00004123"/>
    </source>
</evidence>
<dbReference type="GO" id="GO:0006281">
    <property type="term" value="P:DNA repair"/>
    <property type="evidence" value="ECO:0007669"/>
    <property type="project" value="InterPro"/>
</dbReference>
<dbReference type="PANTHER" id="PTHR12172">
    <property type="entry name" value="CELL CYCLE CHECKPOINT PROTEIN RAD17"/>
    <property type="match status" value="1"/>
</dbReference>
<accession>A0A1X7R890</accession>
<dbReference type="Gene3D" id="3.40.50.300">
    <property type="entry name" value="P-loop containing nucleotide triphosphate hydrolases"/>
    <property type="match status" value="1"/>
</dbReference>
<feature type="region of interest" description="Disordered" evidence="8">
    <location>
        <begin position="1"/>
        <end position="45"/>
    </location>
</feature>
<sequence length="663" mass="76648">MKRYRYGRRSHNDSKTNTTTENKTKRQNLRSLSQKFTSESKRSESNNVLKNQMLELPWFQKYEPQSLSEVAIHKRKLNDVKEHLDDMLSNSVDTRILLLTGPSGCSKSTIIKELSHLLIPKYRDDSRKLLTLKSDNMENVDYVEYISDQSINGLNQMGSFREFLNNCKYRVSGNLSLILVEDFPNVFHDETRTIFQKSLMEWLYCDDDRLPPLVLSLSECEIDNDNPNKNSFSVDNMYTAETIIGRKLLNDPRVKRIKFNPISMTLTKKALNNIVNSEKVLLQQNGKWKQRTSFINNISQNCGDIRSSICALEFWATSKGDLELATRKQPTSYFHAVGKIIYGSKDIIDDNEMINNLLSSTSGIVSNSNFKLGLLENYESFNQGQFDIESAYKITDALSQSDNNIKVTESLEYATRKVRSIFHDLKLKHSNGSSQQQHHHGRANFPIESKINRMKNSFDVQSDEYFYIQLYKYSTVPLNRDIILSYGYYGPLIRKQLLYKKKSLEHYVNTLPMESQLQIRQGKKDIFDVDDGIDIVERLGGPLNQSEADRSMISTNDSEKEENKSLEKLQQEKRRKIRRLMNADAQQSSIHFPKMQLDDEDKAMLEDIIVNSDNDDIDNDIDNDFDDSIYEMLSQRAPIKRSPSKHTSDIISESLSDSDLEML</sequence>
<dbReference type="SUPFAM" id="SSF52540">
    <property type="entry name" value="P-loop containing nucleoside triphosphate hydrolases"/>
    <property type="match status" value="1"/>
</dbReference>
<keyword evidence="3" id="KW-0547">Nucleotide-binding</keyword>
<dbReference type="Pfam" id="PF25812">
    <property type="entry name" value="RAD24_helical"/>
    <property type="match status" value="1"/>
</dbReference>
<gene>
    <name evidence="10" type="ORF">KASA_0K03564G</name>
</gene>
<dbReference type="EMBL" id="FXLY01000008">
    <property type="protein sequence ID" value="SMN21669.1"/>
    <property type="molecule type" value="Genomic_DNA"/>
</dbReference>
<feature type="compositionally biased region" description="Basic and acidic residues" evidence="8">
    <location>
        <begin position="557"/>
        <end position="567"/>
    </location>
</feature>
<dbReference type="InterPro" id="IPR004582">
    <property type="entry name" value="Checkpoint_prot_Rad17_Rad24"/>
</dbReference>
<dbReference type="GO" id="GO:0000077">
    <property type="term" value="P:DNA damage checkpoint signaling"/>
    <property type="evidence" value="ECO:0007669"/>
    <property type="project" value="TreeGrafter"/>
</dbReference>
<keyword evidence="5" id="KW-0067">ATP-binding</keyword>
<dbReference type="GO" id="GO:0003682">
    <property type="term" value="F:chromatin binding"/>
    <property type="evidence" value="ECO:0007669"/>
    <property type="project" value="TreeGrafter"/>
</dbReference>
<feature type="domain" description="Checkpoint protein RAD24-like helical bundle" evidence="9">
    <location>
        <begin position="329"/>
        <end position="454"/>
    </location>
</feature>
<evidence type="ECO:0000313" key="11">
    <source>
        <dbReference type="Proteomes" id="UP000196158"/>
    </source>
</evidence>
<evidence type="ECO:0000256" key="6">
    <source>
        <dbReference type="ARBA" id="ARBA00023242"/>
    </source>
</evidence>
<keyword evidence="11" id="KW-1185">Reference proteome</keyword>
<dbReference type="GO" id="GO:0003689">
    <property type="term" value="F:DNA clamp loader activity"/>
    <property type="evidence" value="ECO:0007669"/>
    <property type="project" value="TreeGrafter"/>
</dbReference>
<dbReference type="Proteomes" id="UP000196158">
    <property type="component" value="Unassembled WGS sequence"/>
</dbReference>
<dbReference type="Pfam" id="PF03215">
    <property type="entry name" value="Rad17"/>
    <property type="match status" value="1"/>
</dbReference>
<evidence type="ECO:0000313" key="10">
    <source>
        <dbReference type="EMBL" id="SMN21669.1"/>
    </source>
</evidence>
<evidence type="ECO:0000256" key="7">
    <source>
        <dbReference type="ARBA" id="ARBA00023306"/>
    </source>
</evidence>
<evidence type="ECO:0000259" key="9">
    <source>
        <dbReference type="Pfam" id="PF25812"/>
    </source>
</evidence>
<dbReference type="AlphaFoldDB" id="A0A1X7R890"/>
<comment type="subcellular location">
    <subcellularLocation>
        <location evidence="1">Nucleus</location>
    </subcellularLocation>
</comment>
<dbReference type="OrthoDB" id="10265971at2759"/>
<comment type="similarity">
    <text evidence="2">Belongs to the rad17/RAD24 family.</text>
</comment>
<reference evidence="10 11" key="1">
    <citation type="submission" date="2017-04" db="EMBL/GenBank/DDBJ databases">
        <authorList>
            <person name="Afonso C.L."/>
            <person name="Miller P.J."/>
            <person name="Scott M.A."/>
            <person name="Spackman E."/>
            <person name="Goraichik I."/>
            <person name="Dimitrov K.M."/>
            <person name="Suarez D.L."/>
            <person name="Swayne D.E."/>
        </authorList>
    </citation>
    <scope>NUCLEOTIDE SEQUENCE [LARGE SCALE GENOMIC DNA]</scope>
</reference>
<keyword evidence="7" id="KW-0131">Cell cycle</keyword>
<evidence type="ECO:0000256" key="3">
    <source>
        <dbReference type="ARBA" id="ARBA00022741"/>
    </source>
</evidence>
<evidence type="ECO:0000256" key="4">
    <source>
        <dbReference type="ARBA" id="ARBA00022763"/>
    </source>
</evidence>
<keyword evidence="4" id="KW-0227">DNA damage</keyword>
<dbReference type="GO" id="GO:0005634">
    <property type="term" value="C:nucleus"/>
    <property type="evidence" value="ECO:0007669"/>
    <property type="project" value="UniProtKB-SubCell"/>
</dbReference>
<keyword evidence="6" id="KW-0539">Nucleus</keyword>
<evidence type="ECO:0000256" key="2">
    <source>
        <dbReference type="ARBA" id="ARBA00006168"/>
    </source>
</evidence>
<evidence type="ECO:0000256" key="5">
    <source>
        <dbReference type="ARBA" id="ARBA00022840"/>
    </source>
</evidence>
<proteinExistence type="inferred from homology"/>
<organism evidence="10 11">
    <name type="scientific">Maudiozyma saulgeensis</name>
    <dbReference type="NCBI Taxonomy" id="1789683"/>
    <lineage>
        <taxon>Eukaryota</taxon>
        <taxon>Fungi</taxon>
        <taxon>Dikarya</taxon>
        <taxon>Ascomycota</taxon>
        <taxon>Saccharomycotina</taxon>
        <taxon>Saccharomycetes</taxon>
        <taxon>Saccharomycetales</taxon>
        <taxon>Saccharomycetaceae</taxon>
        <taxon>Maudiozyma</taxon>
    </lineage>
</organism>
<feature type="region of interest" description="Disordered" evidence="8">
    <location>
        <begin position="635"/>
        <end position="663"/>
    </location>
</feature>
<dbReference type="GO" id="GO:0005524">
    <property type="term" value="F:ATP binding"/>
    <property type="evidence" value="ECO:0007669"/>
    <property type="project" value="UniProtKB-KW"/>
</dbReference>
<protein>
    <submittedName>
        <fullName evidence="10">Similar to Saccharomyces cerevisiae YER173W RAD24 Checkpoint protein, involved in the activation of the DNA damage and meiotic pachytene checkpoints</fullName>
    </submittedName>
</protein>
<name>A0A1X7R890_9SACH</name>
<dbReference type="InterPro" id="IPR027417">
    <property type="entry name" value="P-loop_NTPase"/>
</dbReference>
<dbReference type="GO" id="GO:0033314">
    <property type="term" value="P:mitotic DNA replication checkpoint signaling"/>
    <property type="evidence" value="ECO:0007669"/>
    <property type="project" value="TreeGrafter"/>
</dbReference>